<gene>
    <name evidence="1" type="ORF">OC846_006721</name>
</gene>
<feature type="non-terminal residue" evidence="1">
    <location>
        <position position="119"/>
    </location>
</feature>
<keyword evidence="2" id="KW-1185">Reference proteome</keyword>
<organism evidence="1 2">
    <name type="scientific">Tilletia horrida</name>
    <dbReference type="NCBI Taxonomy" id="155126"/>
    <lineage>
        <taxon>Eukaryota</taxon>
        <taxon>Fungi</taxon>
        <taxon>Dikarya</taxon>
        <taxon>Basidiomycota</taxon>
        <taxon>Ustilaginomycotina</taxon>
        <taxon>Exobasidiomycetes</taxon>
        <taxon>Tilletiales</taxon>
        <taxon>Tilletiaceae</taxon>
        <taxon>Tilletia</taxon>
    </lineage>
</organism>
<dbReference type="Proteomes" id="UP001176517">
    <property type="component" value="Unassembled WGS sequence"/>
</dbReference>
<reference evidence="1" key="1">
    <citation type="journal article" date="2023" name="PhytoFront">
        <title>Draft Genome Resources of Seven Strains of Tilletia horrida, Causal Agent of Kernel Smut of Rice.</title>
        <authorList>
            <person name="Khanal S."/>
            <person name="Antony Babu S."/>
            <person name="Zhou X.G."/>
        </authorList>
    </citation>
    <scope>NUCLEOTIDE SEQUENCE</scope>
    <source>
        <strain evidence="1">TX6</strain>
    </source>
</reference>
<proteinExistence type="predicted"/>
<name>A0AAN6JNG0_9BASI</name>
<comment type="caution">
    <text evidence="1">The sequence shown here is derived from an EMBL/GenBank/DDBJ whole genome shotgun (WGS) entry which is preliminary data.</text>
</comment>
<sequence>MTLSAIGKTLTADMGSFSDHLVREKTTRATSPLASSVARLVNADANYARQLSDFATYQRLVREGLNQIVRRCPMCFMLERDDDHRPGSCKMPGVNWSDQQAFREHSDNNWGNREACFYC</sequence>
<evidence type="ECO:0000313" key="1">
    <source>
        <dbReference type="EMBL" id="KAK0542494.1"/>
    </source>
</evidence>
<evidence type="ECO:0000313" key="2">
    <source>
        <dbReference type="Proteomes" id="UP001176517"/>
    </source>
</evidence>
<dbReference type="AlphaFoldDB" id="A0AAN6JNG0"/>
<protein>
    <submittedName>
        <fullName evidence="1">Uncharacterized protein</fullName>
    </submittedName>
</protein>
<dbReference type="EMBL" id="JAPDMZ010000512">
    <property type="protein sequence ID" value="KAK0542494.1"/>
    <property type="molecule type" value="Genomic_DNA"/>
</dbReference>
<accession>A0AAN6JNG0</accession>